<dbReference type="EMBL" id="JUFX02000028">
    <property type="protein sequence ID" value="KPH88501.1"/>
    <property type="molecule type" value="Genomic_DNA"/>
</dbReference>
<dbReference type="PROSITE" id="PS51898">
    <property type="entry name" value="TYR_RECOMBINASE"/>
    <property type="match status" value="1"/>
</dbReference>
<organism evidence="7 8">
    <name type="scientific">Komagataeibacter intermedius AF2</name>
    <dbReference type="NCBI Taxonomy" id="1458464"/>
    <lineage>
        <taxon>Bacteria</taxon>
        <taxon>Pseudomonadati</taxon>
        <taxon>Pseudomonadota</taxon>
        <taxon>Alphaproteobacteria</taxon>
        <taxon>Acetobacterales</taxon>
        <taxon>Acetobacteraceae</taxon>
        <taxon>Komagataeibacter</taxon>
    </lineage>
</organism>
<dbReference type="InterPro" id="IPR044068">
    <property type="entry name" value="CB"/>
</dbReference>
<dbReference type="PROSITE" id="PS51900">
    <property type="entry name" value="CB"/>
    <property type="match status" value="1"/>
</dbReference>
<keyword evidence="1" id="KW-0229">DNA integration</keyword>
<reference evidence="7 8" key="1">
    <citation type="submission" date="2015-07" db="EMBL/GenBank/DDBJ databases">
        <title>Draft Genome Sequence of Komagataeibacter intermedius Strain AF2, Isolated from Kombucha Tea.</title>
        <authorList>
            <person name="Santos R.A."/>
            <person name="Berretta A.A."/>
            <person name="Barud H.S."/>
            <person name="Ribeiro S.J."/>
            <person name="Gonzalez-Garcia L.N."/>
            <person name="Zucchi T.D."/>
            <person name="Goldman G.H."/>
            <person name="Riano-Pachon D.M."/>
        </authorList>
    </citation>
    <scope>NUCLEOTIDE SEQUENCE [LARGE SCALE GENOMIC DNA]</scope>
    <source>
        <strain evidence="7 8">AF2</strain>
    </source>
</reference>
<evidence type="ECO:0000313" key="7">
    <source>
        <dbReference type="EMBL" id="KPH88501.1"/>
    </source>
</evidence>
<dbReference type="Pfam" id="PF00589">
    <property type="entry name" value="Phage_integrase"/>
    <property type="match status" value="1"/>
</dbReference>
<comment type="caution">
    <text evidence="7">The sequence shown here is derived from an EMBL/GenBank/DDBJ whole genome shotgun (WGS) entry which is preliminary data.</text>
</comment>
<sequence>MPTGNYIRQNSVKTRLAAGLAANHVEGFLQWLRERQYTPLTVIERERLPACWTDWACEAGYAFETIRDAYKASYTLIGSGYRSRFRGDLHKDAVECAKLFIIYLETCKVLDSLPAPTEPALLVEFRHWALEQHGLAETTLGFYLHVIRLFVAYMGEDPTTYTAATIRAFVLERGQNVSQCRVKGIIVSTRSFLRFLVATRRCPSGLVHALPRSANWQLTSIPRFLPDTEIGRIIDACDGEQHLRDRAIILLLARLGLRASEVARLTFDDLDWTQGHIRIHGKGRRLELLPLTQEIGDAIIAYVTRQRPPAPTRALFVTVVAPVHEINRIVVKCLVNRALTRAGIDSPHRGAHILRHSAATAMLRHGVSLADVGAVLRHRDTAMTAHYAKVDLTLLSAIAQPWDGRAPC</sequence>
<dbReference type="InterPro" id="IPR013762">
    <property type="entry name" value="Integrase-like_cat_sf"/>
</dbReference>
<evidence type="ECO:0000256" key="1">
    <source>
        <dbReference type="ARBA" id="ARBA00022908"/>
    </source>
</evidence>
<dbReference type="PANTHER" id="PTHR30349">
    <property type="entry name" value="PHAGE INTEGRASE-RELATED"/>
    <property type="match status" value="1"/>
</dbReference>
<dbReference type="GO" id="GO:0006310">
    <property type="term" value="P:DNA recombination"/>
    <property type="evidence" value="ECO:0007669"/>
    <property type="project" value="UniProtKB-KW"/>
</dbReference>
<feature type="domain" description="Tyr recombinase" evidence="5">
    <location>
        <begin position="220"/>
        <end position="400"/>
    </location>
</feature>
<dbReference type="InterPro" id="IPR002104">
    <property type="entry name" value="Integrase_catalytic"/>
</dbReference>
<dbReference type="Gene3D" id="1.10.443.10">
    <property type="entry name" value="Intergrase catalytic core"/>
    <property type="match status" value="1"/>
</dbReference>
<accession>A0A0N1FB60</accession>
<dbReference type="SUPFAM" id="SSF56349">
    <property type="entry name" value="DNA breaking-rejoining enzymes"/>
    <property type="match status" value="1"/>
</dbReference>
<dbReference type="InterPro" id="IPR011010">
    <property type="entry name" value="DNA_brk_join_enz"/>
</dbReference>
<dbReference type="GO" id="GO:0003677">
    <property type="term" value="F:DNA binding"/>
    <property type="evidence" value="ECO:0007669"/>
    <property type="project" value="UniProtKB-UniRule"/>
</dbReference>
<dbReference type="GO" id="GO:0015074">
    <property type="term" value="P:DNA integration"/>
    <property type="evidence" value="ECO:0007669"/>
    <property type="project" value="UniProtKB-KW"/>
</dbReference>
<keyword evidence="3" id="KW-0233">DNA recombination</keyword>
<evidence type="ECO:0000259" key="5">
    <source>
        <dbReference type="PROSITE" id="PS51898"/>
    </source>
</evidence>
<evidence type="ECO:0000256" key="2">
    <source>
        <dbReference type="ARBA" id="ARBA00023125"/>
    </source>
</evidence>
<feature type="domain" description="Core-binding (CB)" evidence="6">
    <location>
        <begin position="116"/>
        <end position="197"/>
    </location>
</feature>
<dbReference type="InterPro" id="IPR050090">
    <property type="entry name" value="Tyrosine_recombinase_XerCD"/>
</dbReference>
<evidence type="ECO:0000259" key="6">
    <source>
        <dbReference type="PROSITE" id="PS51900"/>
    </source>
</evidence>
<dbReference type="RefSeq" id="WP_084758350.1">
    <property type="nucleotide sequence ID" value="NZ_JUFX02000028.1"/>
</dbReference>
<dbReference type="OrthoDB" id="7279018at2"/>
<dbReference type="PANTHER" id="PTHR30349:SF90">
    <property type="entry name" value="TYROSINE RECOMBINASE XERD"/>
    <property type="match status" value="1"/>
</dbReference>
<proteinExistence type="predicted"/>
<evidence type="ECO:0000313" key="8">
    <source>
        <dbReference type="Proteomes" id="UP000031553"/>
    </source>
</evidence>
<name>A0A0N1FB60_9PROT</name>
<protein>
    <submittedName>
        <fullName evidence="7">Integrase</fullName>
    </submittedName>
</protein>
<dbReference type="AlphaFoldDB" id="A0A0N1FB60"/>
<gene>
    <name evidence="7" type="ORF">GLUCOINTEAF2_0203803</name>
</gene>
<evidence type="ECO:0000256" key="3">
    <source>
        <dbReference type="ARBA" id="ARBA00023172"/>
    </source>
</evidence>
<evidence type="ECO:0000256" key="4">
    <source>
        <dbReference type="PROSITE-ProRule" id="PRU01248"/>
    </source>
</evidence>
<dbReference type="Proteomes" id="UP000031553">
    <property type="component" value="Unassembled WGS sequence"/>
</dbReference>
<keyword evidence="2 4" id="KW-0238">DNA-binding</keyword>